<evidence type="ECO:0000313" key="2">
    <source>
        <dbReference type="EMBL" id="MBC5689378.1"/>
    </source>
</evidence>
<dbReference type="GO" id="GO:0016788">
    <property type="term" value="F:hydrolase activity, acting on ester bonds"/>
    <property type="evidence" value="ECO:0007669"/>
    <property type="project" value="InterPro"/>
</dbReference>
<dbReference type="EMBL" id="JACOPF010000002">
    <property type="protein sequence ID" value="MBC5689378.1"/>
    <property type="molecule type" value="Genomic_DNA"/>
</dbReference>
<name>A0A923LJD3_9FIRM</name>
<accession>A0A923LJD3</accession>
<dbReference type="Pfam" id="PF07463">
    <property type="entry name" value="NUMOD4"/>
    <property type="match status" value="1"/>
</dbReference>
<feature type="domain" description="NUMOD4" evidence="1">
    <location>
        <begin position="50"/>
        <end position="100"/>
    </location>
</feature>
<protein>
    <recommendedName>
        <fullName evidence="1">NUMOD4 domain-containing protein</fullName>
    </recommendedName>
</protein>
<dbReference type="AlphaFoldDB" id="A0A923LJD3"/>
<proteinExistence type="predicted"/>
<organism evidence="2 3">
    <name type="scientific">Mediterraneibacter hominis</name>
    <dbReference type="NCBI Taxonomy" id="2763054"/>
    <lineage>
        <taxon>Bacteria</taxon>
        <taxon>Bacillati</taxon>
        <taxon>Bacillota</taxon>
        <taxon>Clostridia</taxon>
        <taxon>Lachnospirales</taxon>
        <taxon>Lachnospiraceae</taxon>
        <taxon>Mediterraneibacter</taxon>
    </lineage>
</organism>
<evidence type="ECO:0000313" key="3">
    <source>
        <dbReference type="Proteomes" id="UP000652477"/>
    </source>
</evidence>
<dbReference type="InterPro" id="IPR010902">
    <property type="entry name" value="NUMOD4"/>
</dbReference>
<gene>
    <name evidence="2" type="ORF">H8S37_10660</name>
</gene>
<reference evidence="2" key="1">
    <citation type="submission" date="2020-08" db="EMBL/GenBank/DDBJ databases">
        <title>Genome public.</title>
        <authorList>
            <person name="Liu C."/>
            <person name="Sun Q."/>
        </authorList>
    </citation>
    <scope>NUCLEOTIDE SEQUENCE</scope>
    <source>
        <strain evidence="2">NSJ-55</strain>
    </source>
</reference>
<dbReference type="Gene3D" id="3.90.75.20">
    <property type="match status" value="1"/>
</dbReference>
<comment type="caution">
    <text evidence="2">The sequence shown here is derived from an EMBL/GenBank/DDBJ whole genome shotgun (WGS) entry which is preliminary data.</text>
</comment>
<dbReference type="RefSeq" id="WP_186876050.1">
    <property type="nucleotide sequence ID" value="NZ_JACOPF010000002.1"/>
</dbReference>
<keyword evidence="3" id="KW-1185">Reference proteome</keyword>
<dbReference type="Proteomes" id="UP000652477">
    <property type="component" value="Unassembled WGS sequence"/>
</dbReference>
<evidence type="ECO:0000259" key="1">
    <source>
        <dbReference type="Pfam" id="PF07463"/>
    </source>
</evidence>
<sequence>MELYYKQPVFCPYCGFSELIEYENGTSGCPKCHMHFLISICGTSNPHIGERWLDIRGFEEIYQVSSHLRIRSVDRLAGGKRRIKGRMLSTYIKNNELYCSLRIKGRSKEYNVRKLWQEAEKVED</sequence>